<organism evidence="2 3">
    <name type="scientific">Vibrio stylophorae</name>
    <dbReference type="NCBI Taxonomy" id="659351"/>
    <lineage>
        <taxon>Bacteria</taxon>
        <taxon>Pseudomonadati</taxon>
        <taxon>Pseudomonadota</taxon>
        <taxon>Gammaproteobacteria</taxon>
        <taxon>Vibrionales</taxon>
        <taxon>Vibrionaceae</taxon>
        <taxon>Vibrio</taxon>
    </lineage>
</organism>
<keyword evidence="3" id="KW-1185">Reference proteome</keyword>
<protein>
    <submittedName>
        <fullName evidence="2">Uncharacterized protein</fullName>
    </submittedName>
</protein>
<gene>
    <name evidence="2" type="ORF">VST7929_02751</name>
</gene>
<accession>A0ABM8ZXT0</accession>
<feature type="transmembrane region" description="Helical" evidence="1">
    <location>
        <begin position="38"/>
        <end position="58"/>
    </location>
</feature>
<sequence length="140" mass="16046">MKTMSSSYRPLSALLAQYRLWSRVGDLLILAALFSPLWMGLHALGCLLITLMIVFWLWGKYCATRVAIDAAMFTQLDGQSAEQAIFLFDQQLTQSFGKAPSLKRDMPSRVQGAMRWFRRLLWTQILIAALLLLHYGVRFM</sequence>
<dbReference type="Proteomes" id="UP000838672">
    <property type="component" value="Unassembled WGS sequence"/>
</dbReference>
<keyword evidence="1" id="KW-0812">Transmembrane</keyword>
<feature type="transmembrane region" description="Helical" evidence="1">
    <location>
        <begin position="116"/>
        <end position="137"/>
    </location>
</feature>
<reference evidence="2" key="1">
    <citation type="submission" date="2021-11" db="EMBL/GenBank/DDBJ databases">
        <authorList>
            <person name="Rodrigo-Torres L."/>
            <person name="Arahal R. D."/>
            <person name="Lucena T."/>
        </authorList>
    </citation>
    <scope>NUCLEOTIDE SEQUENCE</scope>
    <source>
        <strain evidence="2">CECT 7929</strain>
    </source>
</reference>
<dbReference type="EMBL" id="CAKLDI010000002">
    <property type="protein sequence ID" value="CAH0535090.1"/>
    <property type="molecule type" value="Genomic_DNA"/>
</dbReference>
<keyword evidence="1" id="KW-1133">Transmembrane helix</keyword>
<evidence type="ECO:0000313" key="2">
    <source>
        <dbReference type="EMBL" id="CAH0535090.1"/>
    </source>
</evidence>
<keyword evidence="1" id="KW-0472">Membrane</keyword>
<evidence type="ECO:0000313" key="3">
    <source>
        <dbReference type="Proteomes" id="UP000838672"/>
    </source>
</evidence>
<proteinExistence type="predicted"/>
<name>A0ABM8ZXT0_9VIBR</name>
<comment type="caution">
    <text evidence="2">The sequence shown here is derived from an EMBL/GenBank/DDBJ whole genome shotgun (WGS) entry which is preliminary data.</text>
</comment>
<evidence type="ECO:0000256" key="1">
    <source>
        <dbReference type="SAM" id="Phobius"/>
    </source>
</evidence>